<evidence type="ECO:0000256" key="2">
    <source>
        <dbReference type="ARBA" id="ARBA00004536"/>
    </source>
</evidence>
<comment type="subunit">
    <text evidence="15">Cis- and trans-homodimer. Can form trans-heterodimers.</text>
</comment>
<dbReference type="Pfam" id="PF07686">
    <property type="entry name" value="V-set"/>
    <property type="match status" value="1"/>
</dbReference>
<dbReference type="PROSITE" id="PS50835">
    <property type="entry name" value="IG_LIKE"/>
    <property type="match status" value="2"/>
</dbReference>
<evidence type="ECO:0000256" key="5">
    <source>
        <dbReference type="ARBA" id="ARBA00022692"/>
    </source>
</evidence>
<feature type="signal peptide" evidence="17">
    <location>
        <begin position="1"/>
        <end position="22"/>
    </location>
</feature>
<accession>A0A3P9MFU8</accession>
<protein>
    <submittedName>
        <fullName evidence="19">CD226 molecule</fullName>
    </submittedName>
</protein>
<comment type="function">
    <text evidence="14">Cell adhesion molecule that promotes cell-cell contacts and plays important roles in the development of the nervous system. Acts by forming homophilic or heterophilic trans-dimers.</text>
</comment>
<reference evidence="19" key="3">
    <citation type="submission" date="2025-08" db="UniProtKB">
        <authorList>
            <consortium name="Ensembl"/>
        </authorList>
    </citation>
    <scope>IDENTIFICATION</scope>
    <source>
        <strain evidence="19">HNI</strain>
    </source>
</reference>
<evidence type="ECO:0000256" key="1">
    <source>
        <dbReference type="ARBA" id="ARBA00004251"/>
    </source>
</evidence>
<dbReference type="FunFam" id="2.60.40.10:FF:000304">
    <property type="entry name" value="Nectin cell adhesion molecule 1"/>
    <property type="match status" value="1"/>
</dbReference>
<dbReference type="InterPro" id="IPR013106">
    <property type="entry name" value="Ig_V-set"/>
</dbReference>
<keyword evidence="7" id="KW-0677">Repeat</keyword>
<dbReference type="GO" id="GO:0007155">
    <property type="term" value="P:cell adhesion"/>
    <property type="evidence" value="ECO:0007669"/>
    <property type="project" value="UniProtKB-KW"/>
</dbReference>
<evidence type="ECO:0000259" key="18">
    <source>
        <dbReference type="PROSITE" id="PS50835"/>
    </source>
</evidence>
<dbReference type="GO" id="GO:0005912">
    <property type="term" value="C:adherens junction"/>
    <property type="evidence" value="ECO:0007669"/>
    <property type="project" value="UniProtKB-SubCell"/>
</dbReference>
<keyword evidence="4" id="KW-1003">Cell membrane</keyword>
<comment type="similarity">
    <text evidence="3">Belongs to the nectin family.</text>
</comment>
<keyword evidence="11 16" id="KW-0472">Membrane</keyword>
<keyword evidence="8" id="KW-0130">Cell adhesion</keyword>
<feature type="chain" id="PRO_5018257563" evidence="17">
    <location>
        <begin position="23"/>
        <end position="354"/>
    </location>
</feature>
<evidence type="ECO:0000256" key="10">
    <source>
        <dbReference type="ARBA" id="ARBA00022989"/>
    </source>
</evidence>
<evidence type="ECO:0000313" key="19">
    <source>
        <dbReference type="Ensembl" id="ENSORLP00020031700.1"/>
    </source>
</evidence>
<keyword evidence="5 16" id="KW-0812">Transmembrane</keyword>
<reference evidence="19 20" key="2">
    <citation type="submission" date="2017-04" db="EMBL/GenBank/DDBJ databases">
        <title>CpG methylation of centromeres and impact of large insertions on vertebrate speciation.</title>
        <authorList>
            <person name="Ichikawa K."/>
            <person name="Yoshimura J."/>
            <person name="Morishita S."/>
        </authorList>
    </citation>
    <scope>NUCLEOTIDE SEQUENCE</scope>
    <source>
        <strain evidence="19 20">HNI</strain>
    </source>
</reference>
<evidence type="ECO:0000256" key="13">
    <source>
        <dbReference type="ARBA" id="ARBA00023180"/>
    </source>
</evidence>
<evidence type="ECO:0000256" key="3">
    <source>
        <dbReference type="ARBA" id="ARBA00007810"/>
    </source>
</evidence>
<dbReference type="Gene3D" id="2.60.40.10">
    <property type="entry name" value="Immunoglobulins"/>
    <property type="match status" value="2"/>
</dbReference>
<keyword evidence="13" id="KW-0325">Glycoprotein</keyword>
<dbReference type="AlphaFoldDB" id="A0A3P9MFU8"/>
<organism evidence="19 20">
    <name type="scientific">Oryzias latipes</name>
    <name type="common">Japanese rice fish</name>
    <name type="synonym">Japanese killifish</name>
    <dbReference type="NCBI Taxonomy" id="8090"/>
    <lineage>
        <taxon>Eukaryota</taxon>
        <taxon>Metazoa</taxon>
        <taxon>Chordata</taxon>
        <taxon>Craniata</taxon>
        <taxon>Vertebrata</taxon>
        <taxon>Euteleostomi</taxon>
        <taxon>Actinopterygii</taxon>
        <taxon>Neopterygii</taxon>
        <taxon>Teleostei</taxon>
        <taxon>Neoteleostei</taxon>
        <taxon>Acanthomorphata</taxon>
        <taxon>Ovalentaria</taxon>
        <taxon>Atherinomorphae</taxon>
        <taxon>Beloniformes</taxon>
        <taxon>Adrianichthyidae</taxon>
        <taxon>Oryziinae</taxon>
        <taxon>Oryzias</taxon>
    </lineage>
</organism>
<keyword evidence="6 17" id="KW-0732">Signal</keyword>
<evidence type="ECO:0000256" key="16">
    <source>
        <dbReference type="SAM" id="Phobius"/>
    </source>
</evidence>
<evidence type="ECO:0000313" key="20">
    <source>
        <dbReference type="Proteomes" id="UP000265180"/>
    </source>
</evidence>
<dbReference type="InterPro" id="IPR007110">
    <property type="entry name" value="Ig-like_dom"/>
</dbReference>
<feature type="domain" description="Ig-like" evidence="18">
    <location>
        <begin position="143"/>
        <end position="254"/>
    </location>
</feature>
<evidence type="ECO:0000256" key="15">
    <source>
        <dbReference type="ARBA" id="ARBA00062858"/>
    </source>
</evidence>
<evidence type="ECO:0000256" key="7">
    <source>
        <dbReference type="ARBA" id="ARBA00022737"/>
    </source>
</evidence>
<dbReference type="GO" id="GO:0002729">
    <property type="term" value="P:positive regulation of natural killer cell cytokine production"/>
    <property type="evidence" value="ECO:0007669"/>
    <property type="project" value="InterPro"/>
</dbReference>
<dbReference type="PANTHER" id="PTHR47011">
    <property type="entry name" value="CD226 ANTIGEN"/>
    <property type="match status" value="1"/>
</dbReference>
<evidence type="ECO:0000256" key="9">
    <source>
        <dbReference type="ARBA" id="ARBA00022949"/>
    </source>
</evidence>
<evidence type="ECO:0000256" key="8">
    <source>
        <dbReference type="ARBA" id="ARBA00022889"/>
    </source>
</evidence>
<dbReference type="InterPro" id="IPR042842">
    <property type="entry name" value="CD226"/>
</dbReference>
<keyword evidence="10 16" id="KW-1133">Transmembrane helix</keyword>
<dbReference type="Ensembl" id="ENSORLT00020033630.1">
    <property type="protein sequence ID" value="ENSORLP00020031700.1"/>
    <property type="gene ID" value="ENSORLG00020016886.1"/>
</dbReference>
<evidence type="ECO:0000256" key="17">
    <source>
        <dbReference type="SAM" id="SignalP"/>
    </source>
</evidence>
<dbReference type="InterPro" id="IPR013783">
    <property type="entry name" value="Ig-like_fold"/>
</dbReference>
<evidence type="ECO:0000256" key="4">
    <source>
        <dbReference type="ARBA" id="ARBA00022475"/>
    </source>
</evidence>
<reference evidence="19" key="4">
    <citation type="submission" date="2025-09" db="UniProtKB">
        <authorList>
            <consortium name="Ensembl"/>
        </authorList>
    </citation>
    <scope>IDENTIFICATION</scope>
    <source>
        <strain evidence="19">HNI</strain>
    </source>
</reference>
<evidence type="ECO:0000256" key="12">
    <source>
        <dbReference type="ARBA" id="ARBA00023157"/>
    </source>
</evidence>
<dbReference type="GO" id="GO:0005886">
    <property type="term" value="C:plasma membrane"/>
    <property type="evidence" value="ECO:0007669"/>
    <property type="project" value="UniProtKB-SubCell"/>
</dbReference>
<dbReference type="PANTHER" id="PTHR47011:SF1">
    <property type="entry name" value="CD226 ANTIGEN"/>
    <property type="match status" value="1"/>
</dbReference>
<proteinExistence type="inferred from homology"/>
<dbReference type="Proteomes" id="UP000265180">
    <property type="component" value="Chromosome 20"/>
</dbReference>
<dbReference type="SMART" id="SM00409">
    <property type="entry name" value="IG"/>
    <property type="match status" value="2"/>
</dbReference>
<evidence type="ECO:0000256" key="11">
    <source>
        <dbReference type="ARBA" id="ARBA00023136"/>
    </source>
</evidence>
<dbReference type="SUPFAM" id="SSF48726">
    <property type="entry name" value="Immunoglobulin"/>
    <property type="match status" value="2"/>
</dbReference>
<dbReference type="NCBIfam" id="NF041738">
    <property type="entry name" value="GG_III-CTERM"/>
    <property type="match status" value="1"/>
</dbReference>
<keyword evidence="12" id="KW-1015">Disulfide bond</keyword>
<feature type="domain" description="Ig-like" evidence="18">
    <location>
        <begin position="22"/>
        <end position="127"/>
    </location>
</feature>
<evidence type="ECO:0000256" key="6">
    <source>
        <dbReference type="ARBA" id="ARBA00022729"/>
    </source>
</evidence>
<dbReference type="InterPro" id="IPR036179">
    <property type="entry name" value="Ig-like_dom_sf"/>
</dbReference>
<name>A0A3P9MFU8_ORYLA</name>
<comment type="subcellular location">
    <subcellularLocation>
        <location evidence="2">Cell junction</location>
        <location evidence="2">Adherens junction</location>
    </subcellularLocation>
    <subcellularLocation>
        <location evidence="1">Cell membrane</location>
        <topology evidence="1">Single-pass type I membrane protein</topology>
    </subcellularLocation>
</comment>
<sequence length="354" mass="40586">MEAVQKDRWYLLVLLFLTFIKAALLQREVETVRLEEGMVLSCLCPWKGNLSMVSWTKKHENNPVAVFHPEFGKSFSHRYRDRVEFLRTAPLDGSISIKNVTHQDIGNYQCSVQTFPQGPWTTDIQVEDLDEPPSFNITDLALPEEAVTVAQLVEEENNNLTIRCIHPHNVTIINQVILERKLHEQLWTIIGVCKQVDGGLLSEDYSDRGRVDCADSLEVSLHLTGIAQEDGGFYRCTFNTDVGVRTYTIQLSVSPQGGFSLKLYMMYVYIGAGASAVLLLIIILILAMKRRKQSKKRVEYRVKLHPSQRQPNVYENVCVHHRTKKKPRQLRNNPVYANLQAVRSLQSRRQNRPL</sequence>
<dbReference type="InterPro" id="IPR003599">
    <property type="entry name" value="Ig_sub"/>
</dbReference>
<evidence type="ECO:0000256" key="14">
    <source>
        <dbReference type="ARBA" id="ARBA00058274"/>
    </source>
</evidence>
<keyword evidence="9" id="KW-0965">Cell junction</keyword>
<feature type="transmembrane region" description="Helical" evidence="16">
    <location>
        <begin position="264"/>
        <end position="287"/>
    </location>
</feature>
<reference key="1">
    <citation type="journal article" date="2007" name="Nature">
        <title>The medaka draft genome and insights into vertebrate genome evolution.</title>
        <authorList>
            <person name="Kasahara M."/>
            <person name="Naruse K."/>
            <person name="Sasaki S."/>
            <person name="Nakatani Y."/>
            <person name="Qu W."/>
            <person name="Ahsan B."/>
            <person name="Yamada T."/>
            <person name="Nagayasu Y."/>
            <person name="Doi K."/>
            <person name="Kasai Y."/>
            <person name="Jindo T."/>
            <person name="Kobayashi D."/>
            <person name="Shimada A."/>
            <person name="Toyoda A."/>
            <person name="Kuroki Y."/>
            <person name="Fujiyama A."/>
            <person name="Sasaki T."/>
            <person name="Shimizu A."/>
            <person name="Asakawa S."/>
            <person name="Shimizu N."/>
            <person name="Hashimoto S."/>
            <person name="Yang J."/>
            <person name="Lee Y."/>
            <person name="Matsushima K."/>
            <person name="Sugano S."/>
            <person name="Sakaizumi M."/>
            <person name="Narita T."/>
            <person name="Ohishi K."/>
            <person name="Haga S."/>
            <person name="Ohta F."/>
            <person name="Nomoto H."/>
            <person name="Nogata K."/>
            <person name="Morishita T."/>
            <person name="Endo T."/>
            <person name="Shin-I T."/>
            <person name="Takeda H."/>
            <person name="Morishita S."/>
            <person name="Kohara Y."/>
        </authorList>
    </citation>
    <scope>NUCLEOTIDE SEQUENCE [LARGE SCALE GENOMIC DNA]</scope>
    <source>
        <strain>Hd-rR</strain>
    </source>
</reference>